<dbReference type="EMBL" id="CAWUOM010000124">
    <property type="protein sequence ID" value="CAK7273122.1"/>
    <property type="molecule type" value="Genomic_DNA"/>
</dbReference>
<dbReference type="Proteomes" id="UP001642501">
    <property type="component" value="Unassembled WGS sequence"/>
</dbReference>
<keyword evidence="3" id="KW-1185">Reference proteome</keyword>
<feature type="region of interest" description="Disordered" evidence="1">
    <location>
        <begin position="1"/>
        <end position="105"/>
    </location>
</feature>
<accession>A0ABP0E1R5</accession>
<protein>
    <submittedName>
        <fullName evidence="2">Uncharacterized protein</fullName>
    </submittedName>
</protein>
<evidence type="ECO:0000313" key="3">
    <source>
        <dbReference type="Proteomes" id="UP001642501"/>
    </source>
</evidence>
<feature type="compositionally biased region" description="Low complexity" evidence="1">
    <location>
        <begin position="234"/>
        <end position="247"/>
    </location>
</feature>
<name>A0ABP0E1R5_9PEZI</name>
<feature type="region of interest" description="Disordered" evidence="1">
    <location>
        <begin position="264"/>
        <end position="309"/>
    </location>
</feature>
<organism evidence="2 3">
    <name type="scientific">Sporothrix epigloea</name>
    <dbReference type="NCBI Taxonomy" id="1892477"/>
    <lineage>
        <taxon>Eukaryota</taxon>
        <taxon>Fungi</taxon>
        <taxon>Dikarya</taxon>
        <taxon>Ascomycota</taxon>
        <taxon>Pezizomycotina</taxon>
        <taxon>Sordariomycetes</taxon>
        <taxon>Sordariomycetidae</taxon>
        <taxon>Ophiostomatales</taxon>
        <taxon>Ophiostomataceae</taxon>
        <taxon>Sporothrix</taxon>
    </lineage>
</organism>
<sequence length="309" mass="32962">MPIRNPFARRTTAEETPGQAGPASPAAGDLQKQPSFERVDTVGSMASSSTSMRSRRSQDTGDYKMSIVNDSGVYLPPSPTSERDAFWSSSNGNGNGNGHRRTYITSLSSLSRQSIDNANDSPTGAGRSSLADIEPFTISRASFDSYRRSFDISAKSPISPVSPVTGSSDGSFSGGIGRQSLDSATWRPKKATMNGSSMRQTRFPPADEGFEDVGLDDGRQQQQQQHRNGHSNFSGNPVASVGASASNAASNFVKKRGAFFKFGSDHAAENPSSRKRGQSGQGAELKPMDRESSRPPEPIATAAQQETRI</sequence>
<gene>
    <name evidence="2" type="ORF">SEPCBS57363_005492</name>
</gene>
<feature type="compositionally biased region" description="Low complexity" evidence="1">
    <location>
        <begin position="17"/>
        <end position="28"/>
    </location>
</feature>
<evidence type="ECO:0000256" key="1">
    <source>
        <dbReference type="SAM" id="MobiDB-lite"/>
    </source>
</evidence>
<proteinExistence type="predicted"/>
<comment type="caution">
    <text evidence="2">The sequence shown here is derived from an EMBL/GenBank/DDBJ whole genome shotgun (WGS) entry which is preliminary data.</text>
</comment>
<feature type="region of interest" description="Disordered" evidence="1">
    <location>
        <begin position="154"/>
        <end position="247"/>
    </location>
</feature>
<evidence type="ECO:0000313" key="2">
    <source>
        <dbReference type="EMBL" id="CAK7273122.1"/>
    </source>
</evidence>
<reference evidence="2 3" key="1">
    <citation type="submission" date="2024-01" db="EMBL/GenBank/DDBJ databases">
        <authorList>
            <person name="Allen C."/>
            <person name="Tagirdzhanova G."/>
        </authorList>
    </citation>
    <scope>NUCLEOTIDE SEQUENCE [LARGE SCALE GENOMIC DNA]</scope>
    <source>
        <strain evidence="2 3">CBS 573.63</strain>
    </source>
</reference>